<dbReference type="RefSeq" id="WP_150497471.1">
    <property type="nucleotide sequence ID" value="NZ_BMFA01000013.1"/>
</dbReference>
<evidence type="ECO:0000256" key="4">
    <source>
        <dbReference type="ARBA" id="ARBA00023136"/>
    </source>
</evidence>
<dbReference type="InterPro" id="IPR006260">
    <property type="entry name" value="TonB/TolA_C"/>
</dbReference>
<reference evidence="8" key="1">
    <citation type="journal article" date="2014" name="Int. J. Syst. Evol. Microbiol.">
        <title>Complete genome sequence of Corynebacterium casei LMG S-19264T (=DSM 44701T), isolated from a smear-ripened cheese.</title>
        <authorList>
            <consortium name="US DOE Joint Genome Institute (JGI-PGF)"/>
            <person name="Walter F."/>
            <person name="Albersmeier A."/>
            <person name="Kalinowski J."/>
            <person name="Ruckert C."/>
        </authorList>
    </citation>
    <scope>NUCLEOTIDE SEQUENCE</scope>
    <source>
        <strain evidence="8">CGMCC 1.12426</strain>
    </source>
</reference>
<keyword evidence="9" id="KW-1185">Reference proteome</keyword>
<dbReference type="GO" id="GO:0055085">
    <property type="term" value="P:transmembrane transport"/>
    <property type="evidence" value="ECO:0007669"/>
    <property type="project" value="InterPro"/>
</dbReference>
<evidence type="ECO:0000313" key="8">
    <source>
        <dbReference type="EMBL" id="GGB60217.1"/>
    </source>
</evidence>
<feature type="domain" description="TonB C-terminal" evidence="7">
    <location>
        <begin position="284"/>
        <end position="373"/>
    </location>
</feature>
<dbReference type="PROSITE" id="PS52015">
    <property type="entry name" value="TONB_CTD"/>
    <property type="match status" value="1"/>
</dbReference>
<keyword evidence="4" id="KW-0472">Membrane</keyword>
<feature type="compositionally biased region" description="Low complexity" evidence="5">
    <location>
        <begin position="265"/>
        <end position="282"/>
    </location>
</feature>
<comment type="subcellular location">
    <subcellularLocation>
        <location evidence="1">Membrane</location>
        <topology evidence="1">Single-pass membrane protein</topology>
    </subcellularLocation>
</comment>
<keyword evidence="2" id="KW-0812">Transmembrane</keyword>
<dbReference type="InterPro" id="IPR037682">
    <property type="entry name" value="TonB_C"/>
</dbReference>
<name>A0A916TMX3_9HYPH</name>
<feature type="region of interest" description="Disordered" evidence="5">
    <location>
        <begin position="203"/>
        <end position="302"/>
    </location>
</feature>
<organism evidence="8 9">
    <name type="scientific">Roseibium aquae</name>
    <dbReference type="NCBI Taxonomy" id="1323746"/>
    <lineage>
        <taxon>Bacteria</taxon>
        <taxon>Pseudomonadati</taxon>
        <taxon>Pseudomonadota</taxon>
        <taxon>Alphaproteobacteria</taxon>
        <taxon>Hyphomicrobiales</taxon>
        <taxon>Stappiaceae</taxon>
        <taxon>Roseibium</taxon>
    </lineage>
</organism>
<feature type="signal peptide" evidence="6">
    <location>
        <begin position="1"/>
        <end position="24"/>
    </location>
</feature>
<protein>
    <recommendedName>
        <fullName evidence="7">TonB C-terminal domain-containing protein</fullName>
    </recommendedName>
</protein>
<dbReference type="SUPFAM" id="SSF74653">
    <property type="entry name" value="TolA/TonB C-terminal domain"/>
    <property type="match status" value="1"/>
</dbReference>
<feature type="compositionally biased region" description="Low complexity" evidence="5">
    <location>
        <begin position="164"/>
        <end position="174"/>
    </location>
</feature>
<dbReference type="EMBL" id="BMFA01000013">
    <property type="protein sequence ID" value="GGB60217.1"/>
    <property type="molecule type" value="Genomic_DNA"/>
</dbReference>
<evidence type="ECO:0000313" key="9">
    <source>
        <dbReference type="Proteomes" id="UP000605148"/>
    </source>
</evidence>
<comment type="caution">
    <text evidence="8">The sequence shown here is derived from an EMBL/GenBank/DDBJ whole genome shotgun (WGS) entry which is preliminary data.</text>
</comment>
<evidence type="ECO:0000256" key="2">
    <source>
        <dbReference type="ARBA" id="ARBA00022692"/>
    </source>
</evidence>
<keyword evidence="6" id="KW-0732">Signal</keyword>
<evidence type="ECO:0000256" key="6">
    <source>
        <dbReference type="SAM" id="SignalP"/>
    </source>
</evidence>
<feature type="compositionally biased region" description="Low complexity" evidence="5">
    <location>
        <begin position="136"/>
        <end position="156"/>
    </location>
</feature>
<dbReference type="OrthoDB" id="8448705at2"/>
<dbReference type="Pfam" id="PF13103">
    <property type="entry name" value="TonB_2"/>
    <property type="match status" value="1"/>
</dbReference>
<evidence type="ECO:0000256" key="3">
    <source>
        <dbReference type="ARBA" id="ARBA00022989"/>
    </source>
</evidence>
<dbReference type="GO" id="GO:0016020">
    <property type="term" value="C:membrane"/>
    <property type="evidence" value="ECO:0007669"/>
    <property type="project" value="UniProtKB-SubCell"/>
</dbReference>
<reference evidence="8" key="2">
    <citation type="submission" date="2020-09" db="EMBL/GenBank/DDBJ databases">
        <authorList>
            <person name="Sun Q."/>
            <person name="Zhou Y."/>
        </authorList>
    </citation>
    <scope>NUCLEOTIDE SEQUENCE</scope>
    <source>
        <strain evidence="8">CGMCC 1.12426</strain>
    </source>
</reference>
<evidence type="ECO:0000256" key="5">
    <source>
        <dbReference type="SAM" id="MobiDB-lite"/>
    </source>
</evidence>
<sequence>MRAPARWWAAGLCASLAVHLVAVALTLEPVPAVQVAGGGEVRAPVLGHAPFNTIQAGSVSGQVQAAATAAQRAEPVRATQIGQAQPAKVSTAINARLAGAESVRPTLALVAGRPAYSADQAPAPPVERTDPAPALSAVDQAQAAQVPAPMAAGTEAPTRRARPAEPARVGPEPVQADTAQDVLAHAQASPAVEMARVAPLAPASPIEARDEPHSNIPAPRRRPADIPLKKAPAHQAAEPKQQQPKPNRDSRGVADGANGQAGQTAQKGGSQRRGAGQQAGNADVTNYPAQVQRRLSRAVRAPRSGRRAAGDVVVTFTVASSGAVSAVRIARSSGSPAHDEAALSSVKRAAPFPEIPAAAGRSSWTFSLPIRFR</sequence>
<gene>
    <name evidence="8" type="ORF">GCM10011316_35310</name>
</gene>
<accession>A0A916TMX3</accession>
<proteinExistence type="predicted"/>
<feature type="compositionally biased region" description="Low complexity" evidence="5">
    <location>
        <begin position="229"/>
        <end position="245"/>
    </location>
</feature>
<dbReference type="Gene3D" id="3.30.1150.10">
    <property type="match status" value="1"/>
</dbReference>
<evidence type="ECO:0000259" key="7">
    <source>
        <dbReference type="PROSITE" id="PS52015"/>
    </source>
</evidence>
<evidence type="ECO:0000256" key="1">
    <source>
        <dbReference type="ARBA" id="ARBA00004167"/>
    </source>
</evidence>
<feature type="chain" id="PRO_5037411387" description="TonB C-terminal domain-containing protein" evidence="6">
    <location>
        <begin position="25"/>
        <end position="373"/>
    </location>
</feature>
<dbReference type="Proteomes" id="UP000605148">
    <property type="component" value="Unassembled WGS sequence"/>
</dbReference>
<dbReference type="AlphaFoldDB" id="A0A916TMX3"/>
<dbReference type="NCBIfam" id="TIGR01352">
    <property type="entry name" value="tonB_Cterm"/>
    <property type="match status" value="1"/>
</dbReference>
<feature type="region of interest" description="Disordered" evidence="5">
    <location>
        <begin position="136"/>
        <end position="175"/>
    </location>
</feature>
<keyword evidence="3" id="KW-1133">Transmembrane helix</keyword>